<name>A0A418Y940_9GAMM</name>
<gene>
    <name evidence="2" type="ORF">D1Z90_20475</name>
</gene>
<feature type="transmembrane region" description="Helical" evidence="1">
    <location>
        <begin position="163"/>
        <end position="184"/>
    </location>
</feature>
<accession>A0A418Y940</accession>
<proteinExistence type="predicted"/>
<evidence type="ECO:0008006" key="4">
    <source>
        <dbReference type="Google" id="ProtNLM"/>
    </source>
</evidence>
<feature type="transmembrane region" description="Helical" evidence="1">
    <location>
        <begin position="54"/>
        <end position="76"/>
    </location>
</feature>
<organism evidence="2 3">
    <name type="scientific">Motilimonas pumila</name>
    <dbReference type="NCBI Taxonomy" id="2303987"/>
    <lineage>
        <taxon>Bacteria</taxon>
        <taxon>Pseudomonadati</taxon>
        <taxon>Pseudomonadota</taxon>
        <taxon>Gammaproteobacteria</taxon>
        <taxon>Alteromonadales</taxon>
        <taxon>Alteromonadales genera incertae sedis</taxon>
        <taxon>Motilimonas</taxon>
    </lineage>
</organism>
<dbReference type="Proteomes" id="UP000283255">
    <property type="component" value="Unassembled WGS sequence"/>
</dbReference>
<protein>
    <recommendedName>
        <fullName evidence="4">SLATT domain-containing protein</fullName>
    </recommendedName>
</protein>
<keyword evidence="3" id="KW-1185">Reference proteome</keyword>
<keyword evidence="1" id="KW-1133">Transmembrane helix</keyword>
<evidence type="ECO:0000313" key="3">
    <source>
        <dbReference type="Proteomes" id="UP000283255"/>
    </source>
</evidence>
<dbReference type="EMBL" id="QZCH01000085">
    <property type="protein sequence ID" value="RJG36226.1"/>
    <property type="molecule type" value="Genomic_DNA"/>
</dbReference>
<keyword evidence="1" id="KW-0812">Transmembrane</keyword>
<comment type="caution">
    <text evidence="2">The sequence shown here is derived from an EMBL/GenBank/DDBJ whole genome shotgun (WGS) entry which is preliminary data.</text>
</comment>
<dbReference type="OrthoDB" id="6687647at2"/>
<reference evidence="2 3" key="1">
    <citation type="submission" date="2018-09" db="EMBL/GenBank/DDBJ databases">
        <authorList>
            <person name="Wang F."/>
        </authorList>
    </citation>
    <scope>NUCLEOTIDE SEQUENCE [LARGE SCALE GENOMIC DNA]</scope>
    <source>
        <strain evidence="2 3">PLHSC7-2</strain>
    </source>
</reference>
<evidence type="ECO:0000256" key="1">
    <source>
        <dbReference type="SAM" id="Phobius"/>
    </source>
</evidence>
<dbReference type="AlphaFoldDB" id="A0A418Y940"/>
<keyword evidence="1" id="KW-0472">Membrane</keyword>
<feature type="transmembrane region" description="Helical" evidence="1">
    <location>
        <begin position="27"/>
        <end position="48"/>
    </location>
</feature>
<evidence type="ECO:0000313" key="2">
    <source>
        <dbReference type="EMBL" id="RJG36226.1"/>
    </source>
</evidence>
<sequence length="188" mass="21644">MKSQQISYLYQSISDIQSTIRAIDVKLGFLFVAIFLPVVAVPKIYLIYNEIKHVAFYDISSLLLSLLWCSSLYFLFKSLVSIKNPVSGIENIEMNNKCSFYNGDLFKLDKIDLFFNFPIKSKKTVSIKCEELPQNEDEIISSLMYESFKLSYIRDLKIARSTICTYCIFLTISLGTLIWCLSIFKVGL</sequence>
<dbReference type="RefSeq" id="WP_119912624.1">
    <property type="nucleotide sequence ID" value="NZ_QZCH01000085.1"/>
</dbReference>
<reference evidence="2 3" key="2">
    <citation type="submission" date="2019-01" db="EMBL/GenBank/DDBJ databases">
        <title>Motilimonas pumilus sp. nov., isolated from the gut of sea cucumber (Apostichopus japonicus).</title>
        <authorList>
            <person name="Wang F.-Q."/>
            <person name="Ren L.-H."/>
            <person name="Lin Y.-W."/>
            <person name="Sun G.-H."/>
            <person name="Du Z.-J."/>
            <person name="Zhao J.-X."/>
            <person name="Liu X.-J."/>
            <person name="Liu L.-J."/>
        </authorList>
    </citation>
    <scope>NUCLEOTIDE SEQUENCE [LARGE SCALE GENOMIC DNA]</scope>
    <source>
        <strain evidence="2 3">PLHSC7-2</strain>
    </source>
</reference>